<proteinExistence type="predicted"/>
<dbReference type="EMBL" id="CAJNOR010001429">
    <property type="protein sequence ID" value="CAF1141351.1"/>
    <property type="molecule type" value="Genomic_DNA"/>
</dbReference>
<dbReference type="Proteomes" id="UP000663828">
    <property type="component" value="Unassembled WGS sequence"/>
</dbReference>
<evidence type="ECO:0000256" key="1">
    <source>
        <dbReference type="SAM" id="SignalP"/>
    </source>
</evidence>
<dbReference type="PANTHER" id="PTHR10900">
    <property type="entry name" value="PERIOSTIN-RELATED"/>
    <property type="match status" value="1"/>
</dbReference>
<sequence>MPSTTLFFTVVLALFQTSFGRPQLVDIVQTAINDGRFNILVTALKAGDLVAPLEGPGPFTVFAPTDAAFAKLPPGTVTDLLKPENKPKLIKILTYHVFVGKALTAADIIAMKPPFQLEMMNNISTRITLDAGKVKVNSATVIVANVMASNGIIHALDTVLLPPDIVQTAIDDGRFKTLVTALTAADLVSLLKTPGPFTVFAPTDDAFAKLPPGTVTDLLKPENKPKLIKILSYHVVGKRALSAADIIAMNPPFKLEMLNGIPTTITLNGDKIKVNDATVIVADVITSNGIIHAIDTVLLP</sequence>
<evidence type="ECO:0000313" key="4">
    <source>
        <dbReference type="Proteomes" id="UP000663828"/>
    </source>
</evidence>
<reference evidence="3" key="1">
    <citation type="submission" date="2021-02" db="EMBL/GenBank/DDBJ databases">
        <authorList>
            <person name="Nowell W R."/>
        </authorList>
    </citation>
    <scope>NUCLEOTIDE SEQUENCE</scope>
</reference>
<name>A0A814S4D7_ADIRI</name>
<feature type="chain" id="PRO_5032940125" description="FAS1 domain-containing protein" evidence="1">
    <location>
        <begin position="21"/>
        <end position="300"/>
    </location>
</feature>
<protein>
    <recommendedName>
        <fullName evidence="2">FAS1 domain-containing protein</fullName>
    </recommendedName>
</protein>
<dbReference type="InterPro" id="IPR000782">
    <property type="entry name" value="FAS1_domain"/>
</dbReference>
<dbReference type="InterPro" id="IPR036378">
    <property type="entry name" value="FAS1_dom_sf"/>
</dbReference>
<keyword evidence="1" id="KW-0732">Signal</keyword>
<keyword evidence="4" id="KW-1185">Reference proteome</keyword>
<dbReference type="PANTHER" id="PTHR10900:SF77">
    <property type="entry name" value="FI19380P1"/>
    <property type="match status" value="1"/>
</dbReference>
<dbReference type="PROSITE" id="PS50213">
    <property type="entry name" value="FAS1"/>
    <property type="match status" value="2"/>
</dbReference>
<feature type="signal peptide" evidence="1">
    <location>
        <begin position="1"/>
        <end position="20"/>
    </location>
</feature>
<dbReference type="SMART" id="SM00554">
    <property type="entry name" value="FAS1"/>
    <property type="match status" value="2"/>
</dbReference>
<comment type="caution">
    <text evidence="3">The sequence shown here is derived from an EMBL/GenBank/DDBJ whole genome shotgun (WGS) entry which is preliminary data.</text>
</comment>
<dbReference type="AlphaFoldDB" id="A0A814S4D7"/>
<dbReference type="SUPFAM" id="SSF82153">
    <property type="entry name" value="FAS1 domain"/>
    <property type="match status" value="2"/>
</dbReference>
<evidence type="ECO:0000259" key="2">
    <source>
        <dbReference type="PROSITE" id="PS50213"/>
    </source>
</evidence>
<feature type="domain" description="FAS1" evidence="2">
    <location>
        <begin position="24"/>
        <end position="160"/>
    </location>
</feature>
<evidence type="ECO:0000313" key="3">
    <source>
        <dbReference type="EMBL" id="CAF1141351.1"/>
    </source>
</evidence>
<accession>A0A814S4D7</accession>
<dbReference type="Gene3D" id="2.30.180.10">
    <property type="entry name" value="FAS1 domain"/>
    <property type="match status" value="2"/>
</dbReference>
<gene>
    <name evidence="3" type="ORF">XAT740_LOCUS20438</name>
</gene>
<feature type="domain" description="FAS1" evidence="2">
    <location>
        <begin position="162"/>
        <end position="298"/>
    </location>
</feature>
<dbReference type="Pfam" id="PF02469">
    <property type="entry name" value="Fasciclin"/>
    <property type="match status" value="2"/>
</dbReference>
<dbReference type="FunFam" id="2.30.180.10:FF:000014">
    <property type="entry name" value="Stabilin 1"/>
    <property type="match status" value="2"/>
</dbReference>
<dbReference type="InterPro" id="IPR050904">
    <property type="entry name" value="Adhesion/Biosynth-related"/>
</dbReference>
<dbReference type="GO" id="GO:0005615">
    <property type="term" value="C:extracellular space"/>
    <property type="evidence" value="ECO:0007669"/>
    <property type="project" value="TreeGrafter"/>
</dbReference>
<organism evidence="3 4">
    <name type="scientific">Adineta ricciae</name>
    <name type="common">Rotifer</name>
    <dbReference type="NCBI Taxonomy" id="249248"/>
    <lineage>
        <taxon>Eukaryota</taxon>
        <taxon>Metazoa</taxon>
        <taxon>Spiralia</taxon>
        <taxon>Gnathifera</taxon>
        <taxon>Rotifera</taxon>
        <taxon>Eurotatoria</taxon>
        <taxon>Bdelloidea</taxon>
        <taxon>Adinetida</taxon>
        <taxon>Adinetidae</taxon>
        <taxon>Adineta</taxon>
    </lineage>
</organism>